<evidence type="ECO:0000259" key="3">
    <source>
        <dbReference type="Pfam" id="PF01569"/>
    </source>
</evidence>
<protein>
    <submittedName>
        <fullName evidence="4">Phosphatase PAP2 family protein</fullName>
    </submittedName>
</protein>
<keyword evidence="2" id="KW-1133">Transmembrane helix</keyword>
<name>A0A4Q2RWM0_9ACTN</name>
<keyword evidence="2" id="KW-0472">Membrane</keyword>
<evidence type="ECO:0000256" key="1">
    <source>
        <dbReference type="SAM" id="MobiDB-lite"/>
    </source>
</evidence>
<dbReference type="Proteomes" id="UP000291838">
    <property type="component" value="Unassembled WGS sequence"/>
</dbReference>
<dbReference type="SUPFAM" id="SSF48317">
    <property type="entry name" value="Acid phosphatase/Vanadium-dependent haloperoxidase"/>
    <property type="match status" value="1"/>
</dbReference>
<keyword evidence="5" id="KW-1185">Reference proteome</keyword>
<feature type="transmembrane region" description="Helical" evidence="2">
    <location>
        <begin position="191"/>
        <end position="212"/>
    </location>
</feature>
<accession>A0A4Q2RWM0</accession>
<reference evidence="4 5" key="1">
    <citation type="submission" date="2019-01" db="EMBL/GenBank/DDBJ databases">
        <title>Novel species of Nocardioides.</title>
        <authorList>
            <person name="Liu Q."/>
            <person name="Xin Y.-H."/>
        </authorList>
    </citation>
    <scope>NUCLEOTIDE SEQUENCE [LARGE SCALE GENOMIC DNA]</scope>
    <source>
        <strain evidence="4 5">HLT3-15</strain>
    </source>
</reference>
<comment type="caution">
    <text evidence="4">The sequence shown here is derived from an EMBL/GenBank/DDBJ whole genome shotgun (WGS) entry which is preliminary data.</text>
</comment>
<feature type="transmembrane region" description="Helical" evidence="2">
    <location>
        <begin position="257"/>
        <end position="276"/>
    </location>
</feature>
<proteinExistence type="predicted"/>
<organism evidence="4 5">
    <name type="scientific">Nocardioides glacieisoli</name>
    <dbReference type="NCBI Taxonomy" id="1168730"/>
    <lineage>
        <taxon>Bacteria</taxon>
        <taxon>Bacillati</taxon>
        <taxon>Actinomycetota</taxon>
        <taxon>Actinomycetes</taxon>
        <taxon>Propionibacteriales</taxon>
        <taxon>Nocardioidaceae</taxon>
        <taxon>Nocardioides</taxon>
    </lineage>
</organism>
<evidence type="ECO:0000313" key="5">
    <source>
        <dbReference type="Proteomes" id="UP000291838"/>
    </source>
</evidence>
<feature type="transmembrane region" description="Helical" evidence="2">
    <location>
        <begin position="21"/>
        <end position="41"/>
    </location>
</feature>
<feature type="transmembrane region" description="Helical" evidence="2">
    <location>
        <begin position="141"/>
        <end position="158"/>
    </location>
</feature>
<feature type="transmembrane region" description="Helical" evidence="2">
    <location>
        <begin position="224"/>
        <end position="245"/>
    </location>
</feature>
<feature type="domain" description="Phosphatidic acid phosphatase type 2/haloperoxidase" evidence="3">
    <location>
        <begin position="135"/>
        <end position="208"/>
    </location>
</feature>
<evidence type="ECO:0000256" key="2">
    <source>
        <dbReference type="SAM" id="Phobius"/>
    </source>
</evidence>
<dbReference type="OrthoDB" id="3240395at2"/>
<dbReference type="EMBL" id="SDWS01000002">
    <property type="protein sequence ID" value="RYB92289.1"/>
    <property type="molecule type" value="Genomic_DNA"/>
</dbReference>
<feature type="transmembrane region" description="Helical" evidence="2">
    <location>
        <begin position="101"/>
        <end position="121"/>
    </location>
</feature>
<dbReference type="Pfam" id="PF01569">
    <property type="entry name" value="PAP2"/>
    <property type="match status" value="1"/>
</dbReference>
<gene>
    <name evidence="4" type="ORF">EUA06_04845</name>
</gene>
<dbReference type="InterPro" id="IPR000326">
    <property type="entry name" value="PAP2/HPO"/>
</dbReference>
<sequence>MVGMQREGEASHPVRATWHRWRSTAACVGIGVLSVVALVWLGDRSQQTRLGQSLDQAGMDVVVGDQAATRGLVGVLGNVSLGSIAVAVLVLVGTAVVRERYAAAAAATVLVMGANVTTQAMKALTERADHGYLTVESFPSGHATVVVSLVFAALVVAPEAVRTTMSLIGSGAITVIAAATLVASWHRPSDVIGALLVSLAWGTAVLATWSLLRGGMPGVASARPHRIFATTGVVLAVAGLVAGGVRPGRGWIDFLDAGVVLAGIGLAAALAVTTFAQLAGPMATGADTAGPTPGAWLGRVRSWRAPRPGPP</sequence>
<feature type="region of interest" description="Disordered" evidence="1">
    <location>
        <begin position="289"/>
        <end position="311"/>
    </location>
</feature>
<dbReference type="InterPro" id="IPR036938">
    <property type="entry name" value="PAP2/HPO_sf"/>
</dbReference>
<keyword evidence="2" id="KW-0812">Transmembrane</keyword>
<evidence type="ECO:0000313" key="4">
    <source>
        <dbReference type="EMBL" id="RYB92289.1"/>
    </source>
</evidence>
<feature type="transmembrane region" description="Helical" evidence="2">
    <location>
        <begin position="165"/>
        <end position="185"/>
    </location>
</feature>
<dbReference type="AlphaFoldDB" id="A0A4Q2RWM0"/>
<feature type="transmembrane region" description="Helical" evidence="2">
    <location>
        <begin position="72"/>
        <end position="94"/>
    </location>
</feature>
<dbReference type="Gene3D" id="1.20.144.10">
    <property type="entry name" value="Phosphatidic acid phosphatase type 2/haloperoxidase"/>
    <property type="match status" value="1"/>
</dbReference>